<dbReference type="InterPro" id="IPR021124">
    <property type="entry name" value="CRISPR-assoc_prot_Cas5"/>
</dbReference>
<dbReference type="NCBIfam" id="TIGR02593">
    <property type="entry name" value="CRISPR_cas5"/>
    <property type="match status" value="1"/>
</dbReference>
<dbReference type="AlphaFoldDB" id="A0A235B546"/>
<evidence type="ECO:0000313" key="3">
    <source>
        <dbReference type="Proteomes" id="UP000215459"/>
    </source>
</evidence>
<dbReference type="GO" id="GO:0051607">
    <property type="term" value="P:defense response to virus"/>
    <property type="evidence" value="ECO:0007669"/>
    <property type="project" value="UniProtKB-KW"/>
</dbReference>
<organism evidence="2 3">
    <name type="scientific">Paludifilum halophilum</name>
    <dbReference type="NCBI Taxonomy" id="1642702"/>
    <lineage>
        <taxon>Bacteria</taxon>
        <taxon>Bacillati</taxon>
        <taxon>Bacillota</taxon>
        <taxon>Bacilli</taxon>
        <taxon>Bacillales</taxon>
        <taxon>Thermoactinomycetaceae</taxon>
        <taxon>Paludifilum</taxon>
    </lineage>
</organism>
<evidence type="ECO:0000313" key="2">
    <source>
        <dbReference type="EMBL" id="OYD07426.1"/>
    </source>
</evidence>
<keyword evidence="3" id="KW-1185">Reference proteome</keyword>
<protein>
    <submittedName>
        <fullName evidence="2">Type I-B CRISPR-associated protein Cas5</fullName>
    </submittedName>
</protein>
<dbReference type="OrthoDB" id="9782505at2"/>
<gene>
    <name evidence="2" type="primary">cas5b</name>
    <name evidence="2" type="ORF">CHM34_11010</name>
</gene>
<accession>A0A235B546</accession>
<proteinExistence type="predicted"/>
<dbReference type="Pfam" id="PF09704">
    <property type="entry name" value="Cas_Cas5d"/>
    <property type="match status" value="1"/>
</dbReference>
<keyword evidence="1" id="KW-0051">Antiviral defense</keyword>
<evidence type="ECO:0000256" key="1">
    <source>
        <dbReference type="ARBA" id="ARBA00023118"/>
    </source>
</evidence>
<comment type="caution">
    <text evidence="2">The sequence shown here is derived from an EMBL/GenBank/DDBJ whole genome shotgun (WGS) entry which is preliminary data.</text>
</comment>
<dbReference type="RefSeq" id="WP_094264663.1">
    <property type="nucleotide sequence ID" value="NZ_NOWF01000006.1"/>
</dbReference>
<name>A0A235B546_9BACL</name>
<dbReference type="InterPro" id="IPR013422">
    <property type="entry name" value="CRISPR-assoc_prot_Cas5_N"/>
</dbReference>
<dbReference type="InterPro" id="IPR013337">
    <property type="entry name" value="CRISPR-assoc_prot_Cas5_Tneap"/>
</dbReference>
<dbReference type="NCBIfam" id="TIGR01895">
    <property type="entry name" value="cas_Cas5t"/>
    <property type="match status" value="1"/>
</dbReference>
<reference evidence="2 3" key="1">
    <citation type="submission" date="2017-07" db="EMBL/GenBank/DDBJ databases">
        <title>The genome sequence of Paludifilum halophilum highlights mechanisms for microbial adaptation to high salt environemnts.</title>
        <authorList>
            <person name="Belbahri L."/>
        </authorList>
    </citation>
    <scope>NUCLEOTIDE SEQUENCE [LARGE SCALE GENOMIC DNA]</scope>
    <source>
        <strain evidence="2 3">DSM 102817</strain>
    </source>
</reference>
<sequence>MKTLRLKLFQETACYKKPLAFKVGETYPLPPYSTVKGWAHALLDADRFIPMRVSVQGRYETKLVDYQTHYLFKKRDVAEFPLVLNGLGIESYNYQKINKMPLYTHLLYGVELLLHIEAEENILRELQERIERAEEHFSLGRWEDLARVDECRLTEVGELEDEKTLPMNAYVPRRSVMHKRHIPYQLNWKYDIHNGVRRWQKISVGYVLAGLSLMPGQGLVDDKGDPVVFHDQLEQ</sequence>
<dbReference type="Proteomes" id="UP000215459">
    <property type="component" value="Unassembled WGS sequence"/>
</dbReference>
<dbReference type="GO" id="GO:0043571">
    <property type="term" value="P:maintenance of CRISPR repeat elements"/>
    <property type="evidence" value="ECO:0007669"/>
    <property type="project" value="InterPro"/>
</dbReference>
<dbReference type="EMBL" id="NOWF01000006">
    <property type="protein sequence ID" value="OYD07426.1"/>
    <property type="molecule type" value="Genomic_DNA"/>
</dbReference>